<evidence type="ECO:0000256" key="4">
    <source>
        <dbReference type="ARBA" id="ARBA00015647"/>
    </source>
</evidence>
<dbReference type="GO" id="GO:0004592">
    <property type="term" value="F:pantoate-beta-alanine ligase activity"/>
    <property type="evidence" value="ECO:0007669"/>
    <property type="project" value="UniProtKB-EC"/>
</dbReference>
<organism evidence="12 13">
    <name type="scientific">Polytolypa hystricis (strain UAMH7299)</name>
    <dbReference type="NCBI Taxonomy" id="1447883"/>
    <lineage>
        <taxon>Eukaryota</taxon>
        <taxon>Fungi</taxon>
        <taxon>Dikarya</taxon>
        <taxon>Ascomycota</taxon>
        <taxon>Pezizomycotina</taxon>
        <taxon>Eurotiomycetes</taxon>
        <taxon>Eurotiomycetidae</taxon>
        <taxon>Onygenales</taxon>
        <taxon>Onygenales incertae sedis</taxon>
        <taxon>Polytolypa</taxon>
    </lineage>
</organism>
<evidence type="ECO:0000256" key="2">
    <source>
        <dbReference type="ARBA" id="ARBA00009256"/>
    </source>
</evidence>
<gene>
    <name evidence="12" type="ORF">AJ80_03888</name>
</gene>
<dbReference type="EMBL" id="PDNA01000046">
    <property type="protein sequence ID" value="PGH19552.1"/>
    <property type="molecule type" value="Genomic_DNA"/>
</dbReference>
<accession>A0A2B7YF95</accession>
<comment type="caution">
    <text evidence="12">The sequence shown here is derived from an EMBL/GenBank/DDBJ whole genome shotgun (WGS) entry which is preliminary data.</text>
</comment>
<dbReference type="Gene3D" id="3.40.50.620">
    <property type="entry name" value="HUPs"/>
    <property type="match status" value="1"/>
</dbReference>
<reference evidence="12 13" key="1">
    <citation type="submission" date="2017-10" db="EMBL/GenBank/DDBJ databases">
        <title>Comparative genomics in systemic dimorphic fungi from Ajellomycetaceae.</title>
        <authorList>
            <person name="Munoz J.F."/>
            <person name="Mcewen J.G."/>
            <person name="Clay O.K."/>
            <person name="Cuomo C.A."/>
        </authorList>
    </citation>
    <scope>NUCLEOTIDE SEQUENCE [LARGE SCALE GENOMIC DNA]</scope>
    <source>
        <strain evidence="12 13">UAMH7299</strain>
    </source>
</reference>
<dbReference type="PANTHER" id="PTHR21299:SF1">
    <property type="entry name" value="PANTOATE--BETA-ALANINE LIGASE"/>
    <property type="match status" value="1"/>
</dbReference>
<evidence type="ECO:0000256" key="5">
    <source>
        <dbReference type="ARBA" id="ARBA00022598"/>
    </source>
</evidence>
<evidence type="ECO:0000313" key="13">
    <source>
        <dbReference type="Proteomes" id="UP000224634"/>
    </source>
</evidence>
<evidence type="ECO:0000256" key="3">
    <source>
        <dbReference type="ARBA" id="ARBA00012219"/>
    </source>
</evidence>
<dbReference type="InterPro" id="IPR014729">
    <property type="entry name" value="Rossmann-like_a/b/a_fold"/>
</dbReference>
<dbReference type="STRING" id="1447883.A0A2B7YF95"/>
<evidence type="ECO:0000256" key="8">
    <source>
        <dbReference type="ARBA" id="ARBA00022840"/>
    </source>
</evidence>
<keyword evidence="8" id="KW-0067">ATP-binding</keyword>
<keyword evidence="6" id="KW-0566">Pantothenate biosynthesis</keyword>
<keyword evidence="7" id="KW-0547">Nucleotide-binding</keyword>
<dbReference type="PANTHER" id="PTHR21299">
    <property type="entry name" value="CYTIDYLATE KINASE/PANTOATE-BETA-ALANINE LIGASE"/>
    <property type="match status" value="1"/>
</dbReference>
<evidence type="ECO:0000256" key="1">
    <source>
        <dbReference type="ARBA" id="ARBA00004990"/>
    </source>
</evidence>
<evidence type="ECO:0000256" key="10">
    <source>
        <dbReference type="ARBA" id="ARBA00032806"/>
    </source>
</evidence>
<evidence type="ECO:0000256" key="9">
    <source>
        <dbReference type="ARBA" id="ARBA00029902"/>
    </source>
</evidence>
<dbReference type="CDD" id="cd00560">
    <property type="entry name" value="PanC"/>
    <property type="match status" value="1"/>
</dbReference>
<comment type="pathway">
    <text evidence="1">Cofactor biosynthesis; (R)-pantothenate biosynthesis; (R)-pantothenate from (R)-pantoate and beta-alanine: step 1/1.</text>
</comment>
<evidence type="ECO:0000256" key="11">
    <source>
        <dbReference type="ARBA" id="ARBA00048258"/>
    </source>
</evidence>
<evidence type="ECO:0000256" key="6">
    <source>
        <dbReference type="ARBA" id="ARBA00022655"/>
    </source>
</evidence>
<name>A0A2B7YF95_POLH7</name>
<dbReference type="InterPro" id="IPR003721">
    <property type="entry name" value="Pantoate_ligase"/>
</dbReference>
<sequence>MFSLSFHSRTALLPAIRTSAVPMNWSLKKMNRWLRGFATLTPKFANGNAAGANPASTALTVFRDVPPLRQQRKQLLLSNRTVGLVPTMGALHEGHLSLIREAASENTDVIVSIYVNPTQFGVNEDLSAYPRTWTEDMQKLEALDRELELAASRNSGRSSQTSPPGRITAVFAPTSKVMYPSLPPTSEIDGYGTFVTITPLSLLLEGASRPVFFRGVATVCMKLFNIVTPDKVYFGQKDVQQTVIIKRMVKDLHLGTEVKVFPTVREQDGLALSSRNVFLGARRRKVGLVLYRALKEAENAFSSGKRSREDILGAANRLAEVTRREQETLPPSERVRFEVDYISLADPDSLEELDYVKDAEGAILSGAVKMLPLEDAQPGEDCGEGSGTISVRLIDNLILHPVQ</sequence>
<keyword evidence="13" id="KW-1185">Reference proteome</keyword>
<comment type="catalytic activity">
    <reaction evidence="11">
        <text>(R)-pantoate + beta-alanine + ATP = (R)-pantothenate + AMP + diphosphate + H(+)</text>
        <dbReference type="Rhea" id="RHEA:10912"/>
        <dbReference type="ChEBI" id="CHEBI:15378"/>
        <dbReference type="ChEBI" id="CHEBI:15980"/>
        <dbReference type="ChEBI" id="CHEBI:29032"/>
        <dbReference type="ChEBI" id="CHEBI:30616"/>
        <dbReference type="ChEBI" id="CHEBI:33019"/>
        <dbReference type="ChEBI" id="CHEBI:57966"/>
        <dbReference type="ChEBI" id="CHEBI:456215"/>
        <dbReference type="EC" id="6.3.2.1"/>
    </reaction>
</comment>
<dbReference type="FunFam" id="3.40.50.620:FF:000013">
    <property type="entry name" value="Pantothenate synthetase"/>
    <property type="match status" value="1"/>
</dbReference>
<dbReference type="InterPro" id="IPR042176">
    <property type="entry name" value="Pantoate_ligase_C"/>
</dbReference>
<dbReference type="EC" id="6.3.2.1" evidence="3"/>
<dbReference type="Proteomes" id="UP000224634">
    <property type="component" value="Unassembled WGS sequence"/>
</dbReference>
<dbReference type="OrthoDB" id="2020436at2759"/>
<dbReference type="UniPathway" id="UPA00028">
    <property type="reaction ID" value="UER00005"/>
</dbReference>
<evidence type="ECO:0000313" key="12">
    <source>
        <dbReference type="EMBL" id="PGH19552.1"/>
    </source>
</evidence>
<dbReference type="FunFam" id="3.30.1300.10:FF:000002">
    <property type="entry name" value="Pantoate--beta-alanine ligase"/>
    <property type="match status" value="1"/>
</dbReference>
<dbReference type="HAMAP" id="MF_00158">
    <property type="entry name" value="PanC"/>
    <property type="match status" value="1"/>
</dbReference>
<dbReference type="GO" id="GO:0005524">
    <property type="term" value="F:ATP binding"/>
    <property type="evidence" value="ECO:0007669"/>
    <property type="project" value="UniProtKB-KW"/>
</dbReference>
<protein>
    <recommendedName>
        <fullName evidence="4">Pantoate--beta-alanine ligase</fullName>
        <ecNumber evidence="3">6.3.2.1</ecNumber>
    </recommendedName>
    <alternativeName>
        <fullName evidence="10">Pantoate-activating enzyme</fullName>
    </alternativeName>
    <alternativeName>
        <fullName evidence="9">Pantothenate synthetase</fullName>
    </alternativeName>
</protein>
<dbReference type="GO" id="GO:0015940">
    <property type="term" value="P:pantothenate biosynthetic process"/>
    <property type="evidence" value="ECO:0007669"/>
    <property type="project" value="UniProtKB-UniPathway"/>
</dbReference>
<comment type="similarity">
    <text evidence="2">Belongs to the pantothenate synthetase family.</text>
</comment>
<dbReference type="AlphaFoldDB" id="A0A2B7YF95"/>
<proteinExistence type="inferred from homology"/>
<dbReference type="SUPFAM" id="SSF52374">
    <property type="entry name" value="Nucleotidylyl transferase"/>
    <property type="match status" value="1"/>
</dbReference>
<dbReference type="Pfam" id="PF02569">
    <property type="entry name" value="Pantoate_ligase"/>
    <property type="match status" value="1"/>
</dbReference>
<evidence type="ECO:0000256" key="7">
    <source>
        <dbReference type="ARBA" id="ARBA00022741"/>
    </source>
</evidence>
<dbReference type="Gene3D" id="3.30.1300.10">
    <property type="entry name" value="Pantoate-beta-alanine ligase, C-terminal domain"/>
    <property type="match status" value="1"/>
</dbReference>
<keyword evidence="5 12" id="KW-0436">Ligase</keyword>